<dbReference type="AlphaFoldDB" id="A0A2S7WXF1"/>
<dbReference type="InterPro" id="IPR017850">
    <property type="entry name" value="Alkaline_phosphatase_core_sf"/>
</dbReference>
<comment type="caution">
    <text evidence="8">The sequence shown here is derived from an EMBL/GenBank/DDBJ whole genome shotgun (WGS) entry which is preliminary data.</text>
</comment>
<dbReference type="GO" id="GO:0005886">
    <property type="term" value="C:plasma membrane"/>
    <property type="evidence" value="ECO:0007669"/>
    <property type="project" value="UniProtKB-SubCell"/>
</dbReference>
<accession>A0A2S7WXF1</accession>
<reference evidence="8 9" key="1">
    <citation type="submission" date="2016-12" db="EMBL/GenBank/DDBJ databases">
        <title>Trade-off between light-utilization and light-protection in marine flavobacteria.</title>
        <authorList>
            <person name="Kumagai Y."/>
            <person name="Yoshizawa S."/>
            <person name="Kogure K."/>
            <person name="Iwasaki W."/>
        </authorList>
    </citation>
    <scope>NUCLEOTIDE SEQUENCE [LARGE SCALE GENOMIC DNA]</scope>
    <source>
        <strain evidence="8 9">ATCC 43844</strain>
    </source>
</reference>
<dbReference type="PANTHER" id="PTHR47371">
    <property type="entry name" value="LIPOTEICHOIC ACID SYNTHASE"/>
    <property type="match status" value="1"/>
</dbReference>
<keyword evidence="2" id="KW-1003">Cell membrane</keyword>
<feature type="transmembrane region" description="Helical" evidence="6">
    <location>
        <begin position="169"/>
        <end position="187"/>
    </location>
</feature>
<keyword evidence="5 6" id="KW-0472">Membrane</keyword>
<dbReference type="InterPro" id="IPR000917">
    <property type="entry name" value="Sulfatase_N"/>
</dbReference>
<dbReference type="PANTHER" id="PTHR47371:SF3">
    <property type="entry name" value="PHOSPHOGLYCEROL TRANSFERASE I"/>
    <property type="match status" value="1"/>
</dbReference>
<dbReference type="Gene3D" id="3.40.720.10">
    <property type="entry name" value="Alkaline Phosphatase, subunit A"/>
    <property type="match status" value="1"/>
</dbReference>
<gene>
    <name evidence="8" type="ORF">BTO16_06690</name>
</gene>
<feature type="domain" description="Sulfatase N-terminal" evidence="7">
    <location>
        <begin position="248"/>
        <end position="535"/>
    </location>
</feature>
<dbReference type="InterPro" id="IPR050448">
    <property type="entry name" value="OpgB/LTA_synthase_biosynth"/>
</dbReference>
<dbReference type="EMBL" id="MSCM01000001">
    <property type="protein sequence ID" value="PQJ82280.1"/>
    <property type="molecule type" value="Genomic_DNA"/>
</dbReference>
<keyword evidence="3 6" id="KW-0812">Transmembrane</keyword>
<evidence type="ECO:0000313" key="9">
    <source>
        <dbReference type="Proteomes" id="UP000239068"/>
    </source>
</evidence>
<sequence>MKNYNNKMNKKISRYVLICFSLMLTFWLISLYELSATLLSGKEIENIPKYIGLKFLNHFFTVLFIFIIFFPVYYLIAKKKKKLPRTIIKVFFVLLVIIEFTLTKYSLTTLLNLGADLLGYSLNDIYITVTASESTSIISFLPFLIFPLLFLASCFFLRKSIFFKYSGRIFMGATLAVIIVKFALPGFSDVIYQNKLYYFTTDIIQFQLEKTEVKAMKMDGNNEYPFLKPSEAIPDVLGPLFNTGTEKPNIVVILVEGLGSEFVGERNYSGFTPYLNSLIPKSLYWDNFLSNTGRTFGALPSLFGSLPFGEKGFLEIEETPTHISLFSILKNNGYSTSFFSGDQSSFDKKINFLEYNGVENIIDENKYDESSFPKSINGSNGFSWGYSDFEIFTKTLATLDEIKTPRLDLIATLTIHEPFDFPLKKEYLIKVDSVLNASEKIKATARDVTINKDIFASILYADASIKMFMEAYKKRPEYNNTIFIITGDHRLIPIAQKDKLCRFNVPFFIYSPMLKKPAKMKSINSHFDFTPTMLAFLSKNYNVSLPKETAWIGEGIDTSKAFRNIHKIPLMRYKGSINDFVYKEYMYSDGILFKIKEDLNTYKISDDKTLEEITGFFNEFKSLNAYVTKNDKIYPKNRDAAVVAQIKFTPEEISKLKELIANLTPDQQFLLAREKAFNNERETARLICNYILKESPNYVDVRILKGRTFAWDAKYDESEKELLSALKRSPYYDDIYLALLDMYWWSSQNDKSKVIVEQAVKNKIKNDDVAFKMARAYKTMNNITKATKILDSILLKQPKNEEYLTFKKALK</sequence>
<evidence type="ECO:0000256" key="6">
    <source>
        <dbReference type="SAM" id="Phobius"/>
    </source>
</evidence>
<dbReference type="Pfam" id="PF00884">
    <property type="entry name" value="Sulfatase"/>
    <property type="match status" value="1"/>
</dbReference>
<feature type="transmembrane region" description="Helical" evidence="6">
    <location>
        <begin position="12"/>
        <end position="35"/>
    </location>
</feature>
<feature type="transmembrane region" description="Helical" evidence="6">
    <location>
        <begin position="137"/>
        <end position="157"/>
    </location>
</feature>
<evidence type="ECO:0000256" key="4">
    <source>
        <dbReference type="ARBA" id="ARBA00022989"/>
    </source>
</evidence>
<evidence type="ECO:0000256" key="1">
    <source>
        <dbReference type="ARBA" id="ARBA00004651"/>
    </source>
</evidence>
<proteinExistence type="predicted"/>
<evidence type="ECO:0000313" key="8">
    <source>
        <dbReference type="EMBL" id="PQJ82280.1"/>
    </source>
</evidence>
<dbReference type="InterPro" id="IPR011990">
    <property type="entry name" value="TPR-like_helical_dom_sf"/>
</dbReference>
<evidence type="ECO:0000256" key="5">
    <source>
        <dbReference type="ARBA" id="ARBA00023136"/>
    </source>
</evidence>
<comment type="subcellular location">
    <subcellularLocation>
        <location evidence="1">Cell membrane</location>
        <topology evidence="1">Multi-pass membrane protein</topology>
    </subcellularLocation>
</comment>
<evidence type="ECO:0000256" key="2">
    <source>
        <dbReference type="ARBA" id="ARBA00022475"/>
    </source>
</evidence>
<feature type="transmembrane region" description="Helical" evidence="6">
    <location>
        <begin position="88"/>
        <end position="107"/>
    </location>
</feature>
<evidence type="ECO:0000259" key="7">
    <source>
        <dbReference type="Pfam" id="PF00884"/>
    </source>
</evidence>
<dbReference type="SUPFAM" id="SSF48452">
    <property type="entry name" value="TPR-like"/>
    <property type="match status" value="1"/>
</dbReference>
<feature type="transmembrane region" description="Helical" evidence="6">
    <location>
        <begin position="55"/>
        <end position="76"/>
    </location>
</feature>
<organism evidence="8 9">
    <name type="scientific">Polaribacter glomeratus</name>
    <dbReference type="NCBI Taxonomy" id="102"/>
    <lineage>
        <taxon>Bacteria</taxon>
        <taxon>Pseudomonadati</taxon>
        <taxon>Bacteroidota</taxon>
        <taxon>Flavobacteriia</taxon>
        <taxon>Flavobacteriales</taxon>
        <taxon>Flavobacteriaceae</taxon>
    </lineage>
</organism>
<evidence type="ECO:0000256" key="3">
    <source>
        <dbReference type="ARBA" id="ARBA00022692"/>
    </source>
</evidence>
<dbReference type="RefSeq" id="WP_245892009.1">
    <property type="nucleotide sequence ID" value="NZ_MSCM01000001.1"/>
</dbReference>
<dbReference type="Gene3D" id="1.25.40.10">
    <property type="entry name" value="Tetratricopeptide repeat domain"/>
    <property type="match status" value="1"/>
</dbReference>
<dbReference type="Proteomes" id="UP000239068">
    <property type="component" value="Unassembled WGS sequence"/>
</dbReference>
<dbReference type="SUPFAM" id="SSF53649">
    <property type="entry name" value="Alkaline phosphatase-like"/>
    <property type="match status" value="1"/>
</dbReference>
<dbReference type="CDD" id="cd16015">
    <property type="entry name" value="LTA_synthase"/>
    <property type="match status" value="1"/>
</dbReference>
<keyword evidence="9" id="KW-1185">Reference proteome</keyword>
<name>A0A2S7WXF1_9FLAO</name>
<protein>
    <submittedName>
        <fullName evidence="8">Sulfatase</fullName>
    </submittedName>
</protein>
<keyword evidence="4 6" id="KW-1133">Transmembrane helix</keyword>